<sequence length="166" mass="18389">MPFWKEEFLFSDSVSETMERDICNEKAGIENLSNSQPQGISATSSNSVESETIIVIREETKFESIEDENSKLKSNTLGTSKVFGDEQKVDSIPPDIHASIIDIRGTCDTSSGELVNAETVCRICHLTSEHPSRTSTLIQLGCGCKNELGISHRQCAETWFRSKGNR</sequence>
<evidence type="ECO:0000256" key="3">
    <source>
        <dbReference type="ARBA" id="ARBA00022833"/>
    </source>
</evidence>
<keyword evidence="2" id="KW-0863">Zinc-finger</keyword>
<evidence type="ECO:0000256" key="2">
    <source>
        <dbReference type="ARBA" id="ARBA00022771"/>
    </source>
</evidence>
<dbReference type="InterPro" id="IPR013083">
    <property type="entry name" value="Znf_RING/FYVE/PHD"/>
</dbReference>
<evidence type="ECO:0000256" key="1">
    <source>
        <dbReference type="ARBA" id="ARBA00022723"/>
    </source>
</evidence>
<dbReference type="SUPFAM" id="SSF57850">
    <property type="entry name" value="RING/U-box"/>
    <property type="match status" value="1"/>
</dbReference>
<evidence type="ECO:0000313" key="5">
    <source>
        <dbReference type="EMBL" id="SPC87426.1"/>
    </source>
</evidence>
<evidence type="ECO:0000259" key="4">
    <source>
        <dbReference type="PROSITE" id="PS51292"/>
    </source>
</evidence>
<dbReference type="PROSITE" id="PS51292">
    <property type="entry name" value="ZF_RING_CH"/>
    <property type="match status" value="1"/>
</dbReference>
<protein>
    <recommendedName>
        <fullName evidence="4">RING-CH-type domain-containing protein</fullName>
    </recommendedName>
</protein>
<feature type="domain" description="RING-CH-type" evidence="4">
    <location>
        <begin position="113"/>
        <end position="166"/>
    </location>
</feature>
<name>A0A2N9F933_FAGSY</name>
<dbReference type="PANTHER" id="PTHR46214">
    <property type="entry name" value="ZINC FINGER, RING-CH-TYPE"/>
    <property type="match status" value="1"/>
</dbReference>
<dbReference type="AlphaFoldDB" id="A0A2N9F933"/>
<reference evidence="5" key="1">
    <citation type="submission" date="2018-02" db="EMBL/GenBank/DDBJ databases">
        <authorList>
            <person name="Cohen D.B."/>
            <person name="Kent A.D."/>
        </authorList>
    </citation>
    <scope>NUCLEOTIDE SEQUENCE</scope>
</reference>
<dbReference type="SMART" id="SM00744">
    <property type="entry name" value="RINGv"/>
    <property type="match status" value="1"/>
</dbReference>
<dbReference type="Pfam" id="PF12906">
    <property type="entry name" value="RINGv"/>
    <property type="match status" value="1"/>
</dbReference>
<dbReference type="InterPro" id="IPR011016">
    <property type="entry name" value="Znf_RING-CH"/>
</dbReference>
<dbReference type="EMBL" id="OIVN01000921">
    <property type="protein sequence ID" value="SPC87426.1"/>
    <property type="molecule type" value="Genomic_DNA"/>
</dbReference>
<keyword evidence="3" id="KW-0862">Zinc</keyword>
<organism evidence="5">
    <name type="scientific">Fagus sylvatica</name>
    <name type="common">Beechnut</name>
    <dbReference type="NCBI Taxonomy" id="28930"/>
    <lineage>
        <taxon>Eukaryota</taxon>
        <taxon>Viridiplantae</taxon>
        <taxon>Streptophyta</taxon>
        <taxon>Embryophyta</taxon>
        <taxon>Tracheophyta</taxon>
        <taxon>Spermatophyta</taxon>
        <taxon>Magnoliopsida</taxon>
        <taxon>eudicotyledons</taxon>
        <taxon>Gunneridae</taxon>
        <taxon>Pentapetalae</taxon>
        <taxon>rosids</taxon>
        <taxon>fabids</taxon>
        <taxon>Fagales</taxon>
        <taxon>Fagaceae</taxon>
        <taxon>Fagus</taxon>
    </lineage>
</organism>
<dbReference type="Gene3D" id="3.30.40.10">
    <property type="entry name" value="Zinc/RING finger domain, C3HC4 (zinc finger)"/>
    <property type="match status" value="1"/>
</dbReference>
<accession>A0A2N9F933</accession>
<proteinExistence type="predicted"/>
<dbReference type="PANTHER" id="PTHR46214:SF8">
    <property type="entry name" value="RING_FYVE_PHD ZINC FINGER SUPERFAMILY PROTEIN"/>
    <property type="match status" value="1"/>
</dbReference>
<dbReference type="GO" id="GO:0008270">
    <property type="term" value="F:zinc ion binding"/>
    <property type="evidence" value="ECO:0007669"/>
    <property type="project" value="UniProtKB-KW"/>
</dbReference>
<gene>
    <name evidence="5" type="ORF">FSB_LOCUS15308</name>
</gene>
<keyword evidence="1" id="KW-0479">Metal-binding</keyword>